<dbReference type="STRING" id="187868.SAMN05192589_101507"/>
<name>A0A1G6JXF8_9BURK</name>
<evidence type="ECO:0000313" key="1">
    <source>
        <dbReference type="EMBL" id="SDC23417.1"/>
    </source>
</evidence>
<proteinExistence type="predicted"/>
<dbReference type="Proteomes" id="UP000198781">
    <property type="component" value="Unassembled WGS sequence"/>
</dbReference>
<dbReference type="EMBL" id="FMZC01000001">
    <property type="protein sequence ID" value="SDC23417.1"/>
    <property type="molecule type" value="Genomic_DNA"/>
</dbReference>
<evidence type="ECO:0000313" key="2">
    <source>
        <dbReference type="Proteomes" id="UP000198781"/>
    </source>
</evidence>
<reference evidence="1 2" key="1">
    <citation type="submission" date="2016-10" db="EMBL/GenBank/DDBJ databases">
        <authorList>
            <person name="de Groot N.N."/>
        </authorList>
    </citation>
    <scope>NUCLEOTIDE SEQUENCE [LARGE SCALE GENOMIC DNA]</scope>
    <source>
        <strain evidence="1 2">DSM 16619</strain>
    </source>
</reference>
<protein>
    <submittedName>
        <fullName evidence="1">Uncharacterized protein</fullName>
    </submittedName>
</protein>
<keyword evidence="2" id="KW-1185">Reference proteome</keyword>
<dbReference type="OrthoDB" id="5351919at2"/>
<dbReference type="AlphaFoldDB" id="A0A1G6JXF8"/>
<accession>A0A1G6JXF8</accession>
<sequence length="571" mass="60935">MHPPTATPTSLEEARRLWPEGFGDFTPALAQAVEAAGAVCVQGDVSLPSLDLCAPLAPGSPLRALVMSTDPLPAAPALLIVQGALRVTSAVMGAVTSPGATATQLLVCGDAHFGHAVLGTVAVTVTGALQVDGLLWCGGDGAADGGPSEPIPPSLRTGGPLSAQVALFTGHCGLHAGAGVSVPYRFGAAHGEHDRAAFSAEPLAAVFEPALVHHLAVGEPGRLDALPDRPALLAALQAGQPVLRSPEHLAADLAYDPALCPGSVMHAAHLRQLLRSRLLDAAHKKAVGWFGATDFMLCRQHVDEDGDTYTDGLFMTVWKTWDFHLSIDDGTARQGWWRRLATRWRPPPAPRSDGLTVMHRRYAAGVPGPWEPLMEDGADPAAAQACEACQQSWQGVLDYARKAVAHARAGKPVWRRLVTALSAERIEALSRLPVFTEQYNDWWDDERNGWWEGDVWVGVRQPCMHQGEPWGLALKLSWRNGEEAPGDPPDDAHAAYQIDIEASAPGAPPAVRIACAQRQSEPRRLLPHHAVDHAARLLRWFLALEDRLHAAHASLPQATASEQERPAPQGG</sequence>
<gene>
    <name evidence="1" type="ORF">SAMN05192589_101507</name>
</gene>
<dbReference type="RefSeq" id="WP_092739912.1">
    <property type="nucleotide sequence ID" value="NZ_FMZC01000001.1"/>
</dbReference>
<organism evidence="1 2">
    <name type="scientific">Paracidovorax valerianellae</name>
    <dbReference type="NCBI Taxonomy" id="187868"/>
    <lineage>
        <taxon>Bacteria</taxon>
        <taxon>Pseudomonadati</taxon>
        <taxon>Pseudomonadota</taxon>
        <taxon>Betaproteobacteria</taxon>
        <taxon>Burkholderiales</taxon>
        <taxon>Comamonadaceae</taxon>
        <taxon>Paracidovorax</taxon>
    </lineage>
</organism>